<name>A0A016UD93_9BILA</name>
<gene>
    <name evidence="1" type="primary">Acey_s0045.g1147</name>
    <name evidence="1" type="ORF">Y032_0045g1147</name>
</gene>
<dbReference type="AlphaFoldDB" id="A0A016UD93"/>
<organism evidence="1 2">
    <name type="scientific">Ancylostoma ceylanicum</name>
    <dbReference type="NCBI Taxonomy" id="53326"/>
    <lineage>
        <taxon>Eukaryota</taxon>
        <taxon>Metazoa</taxon>
        <taxon>Ecdysozoa</taxon>
        <taxon>Nematoda</taxon>
        <taxon>Chromadorea</taxon>
        <taxon>Rhabditida</taxon>
        <taxon>Rhabditina</taxon>
        <taxon>Rhabditomorpha</taxon>
        <taxon>Strongyloidea</taxon>
        <taxon>Ancylostomatidae</taxon>
        <taxon>Ancylostomatinae</taxon>
        <taxon>Ancylostoma</taxon>
    </lineage>
</organism>
<dbReference type="EMBL" id="JARK01001381">
    <property type="protein sequence ID" value="EYC12901.1"/>
    <property type="molecule type" value="Genomic_DNA"/>
</dbReference>
<proteinExistence type="predicted"/>
<comment type="caution">
    <text evidence="1">The sequence shown here is derived from an EMBL/GenBank/DDBJ whole genome shotgun (WGS) entry which is preliminary data.</text>
</comment>
<accession>A0A016UD93</accession>
<dbReference type="Proteomes" id="UP000024635">
    <property type="component" value="Unassembled WGS sequence"/>
</dbReference>
<evidence type="ECO:0000313" key="2">
    <source>
        <dbReference type="Proteomes" id="UP000024635"/>
    </source>
</evidence>
<sequence>MMKLKKSKKRMKLQHNCADQLKLVRFVHILFVRYLNVTYTTVLHYSTVTYYVNLYRRILHGQVHDVNIGQFLLSKRLKPHMPAVRSRRSVRLDRLRYIKGLKLINKKENGGYSLLSVVRSL</sequence>
<reference evidence="2" key="1">
    <citation type="journal article" date="2015" name="Nat. Genet.">
        <title>The genome and transcriptome of the zoonotic hookworm Ancylostoma ceylanicum identify infection-specific gene families.</title>
        <authorList>
            <person name="Schwarz E.M."/>
            <person name="Hu Y."/>
            <person name="Antoshechkin I."/>
            <person name="Miller M.M."/>
            <person name="Sternberg P.W."/>
            <person name="Aroian R.V."/>
        </authorList>
    </citation>
    <scope>NUCLEOTIDE SEQUENCE</scope>
    <source>
        <strain evidence="2">HY135</strain>
    </source>
</reference>
<evidence type="ECO:0000313" key="1">
    <source>
        <dbReference type="EMBL" id="EYC12901.1"/>
    </source>
</evidence>
<keyword evidence="2" id="KW-1185">Reference proteome</keyword>
<protein>
    <submittedName>
        <fullName evidence="1">Uncharacterized protein</fullName>
    </submittedName>
</protein>